<dbReference type="NCBIfam" id="TIGR02325">
    <property type="entry name" value="C_P_lyase_phnF"/>
    <property type="match status" value="1"/>
</dbReference>
<dbReference type="GO" id="GO:0003677">
    <property type="term" value="F:DNA binding"/>
    <property type="evidence" value="ECO:0007669"/>
    <property type="project" value="UniProtKB-KW"/>
</dbReference>
<evidence type="ECO:0000313" key="6">
    <source>
        <dbReference type="Proteomes" id="UP000436694"/>
    </source>
</evidence>
<dbReference type="PRINTS" id="PR00035">
    <property type="entry name" value="HTHGNTR"/>
</dbReference>
<sequence length="241" mass="25735">MPPNSRTPVWKSIALALTDDIARGRYQTGSKLPSEAQLSAQFGVNRHTVRRALGDLADQGLVHARRGAGVFVAAAPTDYPIGKRVRFRKSLRAAGREPSGKLLAITSRGADAKEAEALDLAIGDLIYASDGLSFADGQPVTVAQSCFPAARFQGFEEVHRKTQSVTETFAHFGIADYTRAWTRLTAVAASATQALHLMLPEGAPLLRSVSVNVDADGVPIEYGTTYFAGPRITLTLAAEDV</sequence>
<dbReference type="Proteomes" id="UP000436694">
    <property type="component" value="Unassembled WGS sequence"/>
</dbReference>
<organism evidence="5 6">
    <name type="scientific">Tritonibacter aquimaris</name>
    <dbReference type="NCBI Taxonomy" id="2663379"/>
    <lineage>
        <taxon>Bacteria</taxon>
        <taxon>Pseudomonadati</taxon>
        <taxon>Pseudomonadota</taxon>
        <taxon>Alphaproteobacteria</taxon>
        <taxon>Rhodobacterales</taxon>
        <taxon>Paracoccaceae</taxon>
        <taxon>Tritonibacter</taxon>
    </lineage>
</organism>
<dbReference type="Gene3D" id="1.10.10.10">
    <property type="entry name" value="Winged helix-like DNA-binding domain superfamily/Winged helix DNA-binding domain"/>
    <property type="match status" value="1"/>
</dbReference>
<accession>A0A844AL04</accession>
<dbReference type="InterPro" id="IPR028978">
    <property type="entry name" value="Chorismate_lyase_/UTRA_dom_sf"/>
</dbReference>
<dbReference type="InterPro" id="IPR036388">
    <property type="entry name" value="WH-like_DNA-bd_sf"/>
</dbReference>
<dbReference type="SUPFAM" id="SSF64288">
    <property type="entry name" value="Chorismate lyase-like"/>
    <property type="match status" value="1"/>
</dbReference>
<dbReference type="InterPro" id="IPR036390">
    <property type="entry name" value="WH_DNA-bd_sf"/>
</dbReference>
<evidence type="ECO:0000256" key="1">
    <source>
        <dbReference type="ARBA" id="ARBA00023015"/>
    </source>
</evidence>
<dbReference type="GO" id="GO:0045892">
    <property type="term" value="P:negative regulation of DNA-templated transcription"/>
    <property type="evidence" value="ECO:0007669"/>
    <property type="project" value="TreeGrafter"/>
</dbReference>
<dbReference type="SMART" id="SM00345">
    <property type="entry name" value="HTH_GNTR"/>
    <property type="match status" value="1"/>
</dbReference>
<keyword evidence="1" id="KW-0805">Transcription regulation</keyword>
<dbReference type="InterPro" id="IPR000524">
    <property type="entry name" value="Tscrpt_reg_HTH_GntR"/>
</dbReference>
<protein>
    <submittedName>
        <fullName evidence="5">Phosphonate metabolism transcriptional regulator PhnF</fullName>
    </submittedName>
</protein>
<keyword evidence="6" id="KW-1185">Reference proteome</keyword>
<evidence type="ECO:0000256" key="3">
    <source>
        <dbReference type="ARBA" id="ARBA00023163"/>
    </source>
</evidence>
<dbReference type="Pfam" id="PF07702">
    <property type="entry name" value="UTRA"/>
    <property type="match status" value="1"/>
</dbReference>
<dbReference type="InterPro" id="IPR050679">
    <property type="entry name" value="Bact_HTH_transcr_reg"/>
</dbReference>
<dbReference type="CDD" id="cd07377">
    <property type="entry name" value="WHTH_GntR"/>
    <property type="match status" value="1"/>
</dbReference>
<dbReference type="SMART" id="SM00866">
    <property type="entry name" value="UTRA"/>
    <property type="match status" value="1"/>
</dbReference>
<reference evidence="5 6" key="1">
    <citation type="submission" date="2019-10" db="EMBL/GenBank/DDBJ databases">
        <title>Epibacterium sp. nov., isolated from seawater.</title>
        <authorList>
            <person name="Zhang X."/>
            <person name="Li N."/>
        </authorList>
    </citation>
    <scope>NUCLEOTIDE SEQUENCE [LARGE SCALE GENOMIC DNA]</scope>
    <source>
        <strain evidence="5 6">SM1969</strain>
    </source>
</reference>
<dbReference type="Gene3D" id="3.40.1410.10">
    <property type="entry name" value="Chorismate lyase-like"/>
    <property type="match status" value="1"/>
</dbReference>
<dbReference type="Pfam" id="PF00392">
    <property type="entry name" value="GntR"/>
    <property type="match status" value="1"/>
</dbReference>
<dbReference type="PANTHER" id="PTHR44846:SF1">
    <property type="entry name" value="MANNOSYL-D-GLYCERATE TRANSPORT_METABOLISM SYSTEM REPRESSOR MNGR-RELATED"/>
    <property type="match status" value="1"/>
</dbReference>
<dbReference type="PANTHER" id="PTHR44846">
    <property type="entry name" value="MANNOSYL-D-GLYCERATE TRANSPORT/METABOLISM SYSTEM REPRESSOR MNGR-RELATED"/>
    <property type="match status" value="1"/>
</dbReference>
<keyword evidence="3" id="KW-0804">Transcription</keyword>
<dbReference type="SUPFAM" id="SSF46785">
    <property type="entry name" value="Winged helix' DNA-binding domain"/>
    <property type="match status" value="1"/>
</dbReference>
<name>A0A844AL04_9RHOB</name>
<evidence type="ECO:0000256" key="2">
    <source>
        <dbReference type="ARBA" id="ARBA00023125"/>
    </source>
</evidence>
<proteinExistence type="predicted"/>
<dbReference type="PROSITE" id="PS50949">
    <property type="entry name" value="HTH_GNTR"/>
    <property type="match status" value="1"/>
</dbReference>
<dbReference type="RefSeq" id="WP_153546346.1">
    <property type="nucleotide sequence ID" value="NZ_WIXK01000003.1"/>
</dbReference>
<evidence type="ECO:0000313" key="5">
    <source>
        <dbReference type="EMBL" id="MQY42295.1"/>
    </source>
</evidence>
<dbReference type="EMBL" id="WIXK01000003">
    <property type="protein sequence ID" value="MQY42295.1"/>
    <property type="molecule type" value="Genomic_DNA"/>
</dbReference>
<gene>
    <name evidence="5" type="primary">phnF</name>
    <name evidence="5" type="ORF">GG681_06550</name>
</gene>
<feature type="domain" description="HTH gntR-type" evidence="4">
    <location>
        <begin position="7"/>
        <end position="75"/>
    </location>
</feature>
<evidence type="ECO:0000259" key="4">
    <source>
        <dbReference type="PROSITE" id="PS50949"/>
    </source>
</evidence>
<dbReference type="InterPro" id="IPR011663">
    <property type="entry name" value="UTRA"/>
</dbReference>
<dbReference type="AlphaFoldDB" id="A0A844AL04"/>
<dbReference type="GO" id="GO:0003700">
    <property type="term" value="F:DNA-binding transcription factor activity"/>
    <property type="evidence" value="ECO:0007669"/>
    <property type="project" value="InterPro"/>
</dbReference>
<comment type="caution">
    <text evidence="5">The sequence shown here is derived from an EMBL/GenBank/DDBJ whole genome shotgun (WGS) entry which is preliminary data.</text>
</comment>
<dbReference type="InterPro" id="IPR012702">
    <property type="entry name" value="CP_lyase_PhnF"/>
</dbReference>
<keyword evidence="2" id="KW-0238">DNA-binding</keyword>